<keyword evidence="3" id="KW-1185">Reference proteome</keyword>
<sequence length="291" mass="32165">MQPRPLPAEFDRPFHIRDADRFGIPRRRFSATDVRAPFHGVRHTGADPLETVADRCRAYLPRMNGGQFFSHATSAALWGMPIPPTPGTALHISAVPPAREPRTRDVIGHRLALCGDEITLLGDLPVASRVATWAQLGESLGVEDLVAAGDWILSHGGSRAELDSVALTARRRGAIALREAAALVRPGSESPRESIVRSILVRAGLPEPELNWTLRTHTGTFVARLDMAYPQHRVAVEYDGRQHADPEQFRRDADRWRAIAEEGWTLIRVVAHHLTAPQHDIVGPVRRALAR</sequence>
<feature type="domain" description="DUF559" evidence="1">
    <location>
        <begin position="225"/>
        <end position="287"/>
    </location>
</feature>
<evidence type="ECO:0000259" key="1">
    <source>
        <dbReference type="Pfam" id="PF04480"/>
    </source>
</evidence>
<comment type="caution">
    <text evidence="2">The sequence shown here is derived from an EMBL/GenBank/DDBJ whole genome shotgun (WGS) entry which is preliminary data.</text>
</comment>
<reference evidence="2 3" key="1">
    <citation type="submission" date="2023-07" db="EMBL/GenBank/DDBJ databases">
        <title>Functional and genomic diversity of the sorghum phyllosphere microbiome.</title>
        <authorList>
            <person name="Shade A."/>
        </authorList>
    </citation>
    <scope>NUCLEOTIDE SEQUENCE [LARGE SCALE GENOMIC DNA]</scope>
    <source>
        <strain evidence="2 3">SORGH_AS_1207</strain>
    </source>
</reference>
<protein>
    <recommendedName>
        <fullName evidence="1">DUF559 domain-containing protein</fullName>
    </recommendedName>
</protein>
<evidence type="ECO:0000313" key="3">
    <source>
        <dbReference type="Proteomes" id="UP001226691"/>
    </source>
</evidence>
<dbReference type="InterPro" id="IPR007569">
    <property type="entry name" value="DUF559"/>
</dbReference>
<dbReference type="EMBL" id="JAUTBF010000001">
    <property type="protein sequence ID" value="MDQ1124560.1"/>
    <property type="molecule type" value="Genomic_DNA"/>
</dbReference>
<dbReference type="SUPFAM" id="SSF52980">
    <property type="entry name" value="Restriction endonuclease-like"/>
    <property type="match status" value="1"/>
</dbReference>
<gene>
    <name evidence="2" type="ORF">QE412_003133</name>
</gene>
<organism evidence="2 3">
    <name type="scientific">Microbacterium trichothecenolyticum</name>
    <name type="common">Aureobacterium trichothecenolyticum</name>
    <dbReference type="NCBI Taxonomy" id="69370"/>
    <lineage>
        <taxon>Bacteria</taxon>
        <taxon>Bacillati</taxon>
        <taxon>Actinomycetota</taxon>
        <taxon>Actinomycetes</taxon>
        <taxon>Micrococcales</taxon>
        <taxon>Microbacteriaceae</taxon>
        <taxon>Microbacterium</taxon>
    </lineage>
</organism>
<dbReference type="Proteomes" id="UP001226691">
    <property type="component" value="Unassembled WGS sequence"/>
</dbReference>
<dbReference type="RefSeq" id="WP_307485926.1">
    <property type="nucleotide sequence ID" value="NZ_JAUTBF010000001.1"/>
</dbReference>
<name>A0ABU0TYG8_MICTR</name>
<evidence type="ECO:0000313" key="2">
    <source>
        <dbReference type="EMBL" id="MDQ1124560.1"/>
    </source>
</evidence>
<dbReference type="Gene3D" id="3.40.960.10">
    <property type="entry name" value="VSR Endonuclease"/>
    <property type="match status" value="1"/>
</dbReference>
<dbReference type="Pfam" id="PF04480">
    <property type="entry name" value="DUF559"/>
    <property type="match status" value="1"/>
</dbReference>
<accession>A0ABU0TYG8</accession>
<dbReference type="InterPro" id="IPR011335">
    <property type="entry name" value="Restrct_endonuc-II-like"/>
</dbReference>
<proteinExistence type="predicted"/>